<dbReference type="GO" id="GO:0006310">
    <property type="term" value="P:DNA recombination"/>
    <property type="evidence" value="ECO:0007669"/>
    <property type="project" value="UniProtKB-KW"/>
</dbReference>
<keyword evidence="4" id="KW-0233">DNA recombination</keyword>
<dbReference type="AlphaFoldDB" id="A0A495J7C4"/>
<dbReference type="InterPro" id="IPR013762">
    <property type="entry name" value="Integrase-like_cat_sf"/>
</dbReference>
<dbReference type="InterPro" id="IPR011010">
    <property type="entry name" value="DNA_brk_join_enz"/>
</dbReference>
<dbReference type="SUPFAM" id="SSF56349">
    <property type="entry name" value="DNA breaking-rejoining enzymes"/>
    <property type="match status" value="1"/>
</dbReference>
<dbReference type="RefSeq" id="WP_121200161.1">
    <property type="nucleotide sequence ID" value="NZ_RBKU01000001.1"/>
</dbReference>
<dbReference type="EMBL" id="RBKU01000001">
    <property type="protein sequence ID" value="RKR84502.1"/>
    <property type="molecule type" value="Genomic_DNA"/>
</dbReference>
<dbReference type="InterPro" id="IPR002104">
    <property type="entry name" value="Integrase_catalytic"/>
</dbReference>
<dbReference type="PROSITE" id="PS51900">
    <property type="entry name" value="CB"/>
    <property type="match status" value="1"/>
</dbReference>
<dbReference type="InterPro" id="IPR010998">
    <property type="entry name" value="Integrase_recombinase_N"/>
</dbReference>
<evidence type="ECO:0000256" key="3">
    <source>
        <dbReference type="ARBA" id="ARBA00023125"/>
    </source>
</evidence>
<dbReference type="Proteomes" id="UP000268007">
    <property type="component" value="Unassembled WGS sequence"/>
</dbReference>
<comment type="caution">
    <text evidence="9">The sequence shown here is derived from an EMBL/GenBank/DDBJ whole genome shotgun (WGS) entry which is preliminary data.</text>
</comment>
<evidence type="ECO:0000259" key="7">
    <source>
        <dbReference type="PROSITE" id="PS51900"/>
    </source>
</evidence>
<reference evidence="9 10" key="1">
    <citation type="submission" date="2018-10" db="EMBL/GenBank/DDBJ databases">
        <title>Genomic Encyclopedia of Archaeal and Bacterial Type Strains, Phase II (KMG-II): from individual species to whole genera.</title>
        <authorList>
            <person name="Goeker M."/>
        </authorList>
    </citation>
    <scope>NUCLEOTIDE SEQUENCE [LARGE SCALE GENOMIC DNA]</scope>
    <source>
        <strain evidence="9 10">DSM 18602</strain>
    </source>
</reference>
<dbReference type="Gene3D" id="1.10.443.10">
    <property type="entry name" value="Intergrase catalytic core"/>
    <property type="match status" value="1"/>
</dbReference>
<evidence type="ECO:0000313" key="9">
    <source>
        <dbReference type="EMBL" id="RKR84502.1"/>
    </source>
</evidence>
<feature type="domain" description="Tyr recombinase" evidence="6">
    <location>
        <begin position="119"/>
        <end position="297"/>
    </location>
</feature>
<comment type="similarity">
    <text evidence="1">Belongs to the 'phage' integrase family.</text>
</comment>
<proteinExistence type="inferred from homology"/>
<evidence type="ECO:0000256" key="1">
    <source>
        <dbReference type="ARBA" id="ARBA00008857"/>
    </source>
</evidence>
<dbReference type="PANTHER" id="PTHR30349">
    <property type="entry name" value="PHAGE INTEGRASE-RELATED"/>
    <property type="match status" value="1"/>
</dbReference>
<evidence type="ECO:0000313" key="8">
    <source>
        <dbReference type="EMBL" id="RKR84496.1"/>
    </source>
</evidence>
<protein>
    <submittedName>
        <fullName evidence="9">Integrase/recombinase XerC/integrase/recombinase XerD</fullName>
    </submittedName>
</protein>
<dbReference type="PROSITE" id="PS51898">
    <property type="entry name" value="TYR_RECOMBINASE"/>
    <property type="match status" value="1"/>
</dbReference>
<evidence type="ECO:0000256" key="4">
    <source>
        <dbReference type="ARBA" id="ARBA00023172"/>
    </source>
</evidence>
<dbReference type="OrthoDB" id="9801717at2"/>
<evidence type="ECO:0000256" key="2">
    <source>
        <dbReference type="ARBA" id="ARBA00022908"/>
    </source>
</evidence>
<dbReference type="GO" id="GO:0003677">
    <property type="term" value="F:DNA binding"/>
    <property type="evidence" value="ECO:0007669"/>
    <property type="project" value="UniProtKB-UniRule"/>
</dbReference>
<dbReference type="PANTHER" id="PTHR30349:SF41">
    <property type="entry name" value="INTEGRASE_RECOMBINASE PROTEIN MJ0367-RELATED"/>
    <property type="match status" value="1"/>
</dbReference>
<dbReference type="InterPro" id="IPR050090">
    <property type="entry name" value="Tyrosine_recombinase_XerCD"/>
</dbReference>
<organism evidence="9 10">
    <name type="scientific">Mucilaginibacter gracilis</name>
    <dbReference type="NCBI Taxonomy" id="423350"/>
    <lineage>
        <taxon>Bacteria</taxon>
        <taxon>Pseudomonadati</taxon>
        <taxon>Bacteroidota</taxon>
        <taxon>Sphingobacteriia</taxon>
        <taxon>Sphingobacteriales</taxon>
        <taxon>Sphingobacteriaceae</taxon>
        <taxon>Mucilaginibacter</taxon>
    </lineage>
</organism>
<feature type="domain" description="Core-binding (CB)" evidence="7">
    <location>
        <begin position="11"/>
        <end position="100"/>
    </location>
</feature>
<dbReference type="EMBL" id="RBKU01000001">
    <property type="protein sequence ID" value="RKR84496.1"/>
    <property type="molecule type" value="Genomic_DNA"/>
</dbReference>
<accession>A0A495J7C4</accession>
<keyword evidence="2" id="KW-0229">DNA integration</keyword>
<dbReference type="Gene3D" id="1.10.150.130">
    <property type="match status" value="1"/>
</dbReference>
<dbReference type="GO" id="GO:0015074">
    <property type="term" value="P:DNA integration"/>
    <property type="evidence" value="ECO:0007669"/>
    <property type="project" value="UniProtKB-KW"/>
</dbReference>
<dbReference type="InterPro" id="IPR044068">
    <property type="entry name" value="CB"/>
</dbReference>
<dbReference type="Pfam" id="PF00589">
    <property type="entry name" value="Phage_integrase"/>
    <property type="match status" value="1"/>
</dbReference>
<gene>
    <name evidence="8" type="ORF">BDD43_4735</name>
    <name evidence="9" type="ORF">BDD43_4741</name>
</gene>
<evidence type="ECO:0000256" key="5">
    <source>
        <dbReference type="PROSITE-ProRule" id="PRU01248"/>
    </source>
</evidence>
<name>A0A495J7C4_9SPHI</name>
<evidence type="ECO:0000259" key="6">
    <source>
        <dbReference type="PROSITE" id="PS51898"/>
    </source>
</evidence>
<keyword evidence="10" id="KW-1185">Reference proteome</keyword>
<keyword evidence="3 5" id="KW-0238">DNA-binding</keyword>
<sequence length="297" mass="34218">MQGTLKNPLYIRLQAGFSEWLRILNFEPTSQRDMPKMLAELLEYLENQNCNHPHEIQEAHLKSYLNHLHERPCKTKAGAISLNYIRKHLQVIKKFSRYLTESGQESFTVKLRIKGKASNVKSILTTNEVNKLYDATKEDALGMRDKAMLALYYGCGLRKNEGVKVDLRDILIEKDLVYVRKGKGHRERYVPLAKSNKADLENYIQYARPYLVSGKKDDALLLNINGKRLSGATAYERLQKLRAEARLKKAVGLHTLRHSIASHLLHSGMKLEQIQRFLGHSSLESTQIYTHLKHEQV</sequence>
<evidence type="ECO:0000313" key="10">
    <source>
        <dbReference type="Proteomes" id="UP000268007"/>
    </source>
</evidence>